<name>A0ABP9MM63_9HYPH</name>
<organism evidence="1 2">
    <name type="scientific">Bartonella acomydis</name>
    <dbReference type="NCBI Taxonomy" id="686234"/>
    <lineage>
        <taxon>Bacteria</taxon>
        <taxon>Pseudomonadati</taxon>
        <taxon>Pseudomonadota</taxon>
        <taxon>Alphaproteobacteria</taxon>
        <taxon>Hyphomicrobiales</taxon>
        <taxon>Bartonellaceae</taxon>
        <taxon>Bartonella</taxon>
    </lineage>
</organism>
<proteinExistence type="predicted"/>
<evidence type="ECO:0000313" key="1">
    <source>
        <dbReference type="EMBL" id="GAA5097314.1"/>
    </source>
</evidence>
<evidence type="ECO:0000313" key="2">
    <source>
        <dbReference type="Proteomes" id="UP001501525"/>
    </source>
</evidence>
<keyword evidence="2" id="KW-1185">Reference proteome</keyword>
<dbReference type="Proteomes" id="UP001501525">
    <property type="component" value="Unassembled WGS sequence"/>
</dbReference>
<protein>
    <submittedName>
        <fullName evidence="1">Uncharacterized protein</fullName>
    </submittedName>
</protein>
<comment type="caution">
    <text evidence="1">The sequence shown here is derived from an EMBL/GenBank/DDBJ whole genome shotgun (WGS) entry which is preliminary data.</text>
</comment>
<dbReference type="EMBL" id="BAABIY010000014">
    <property type="protein sequence ID" value="GAA5097314.1"/>
    <property type="molecule type" value="Genomic_DNA"/>
</dbReference>
<gene>
    <name evidence="1" type="ORF">GCM10023260_06950</name>
</gene>
<accession>A0ABP9MM63</accession>
<reference evidence="2" key="1">
    <citation type="journal article" date="2019" name="Int. J. Syst. Evol. Microbiol.">
        <title>The Global Catalogue of Microorganisms (GCM) 10K type strain sequencing project: providing services to taxonomists for standard genome sequencing and annotation.</title>
        <authorList>
            <consortium name="The Broad Institute Genomics Platform"/>
            <consortium name="The Broad Institute Genome Sequencing Center for Infectious Disease"/>
            <person name="Wu L."/>
            <person name="Ma J."/>
        </authorList>
    </citation>
    <scope>NUCLEOTIDE SEQUENCE [LARGE SCALE GENOMIC DNA]</scope>
    <source>
        <strain evidence="2">JCM 17706</strain>
    </source>
</reference>
<sequence>MGRKFFLRNAAQREAFRLSYIADHVVESALLKIIGDKPFETMLSIGINTASVLKLFSGLYRCSVEVMLESDVLQLSVGEETFDLVLCSLRFSFS</sequence>